<dbReference type="AlphaFoldDB" id="A0AA87B8N5"/>
<reference evidence="1" key="1">
    <citation type="submission" date="2023-10" db="EMBL/GenBank/DDBJ databases">
        <authorList>
            <person name="Domelevo Entfellner J.-B."/>
        </authorList>
    </citation>
    <scope>NUCLEOTIDE SEQUENCE</scope>
</reference>
<protein>
    <submittedName>
        <fullName evidence="1">Uncharacterized protein</fullName>
    </submittedName>
</protein>
<keyword evidence="2" id="KW-1185">Reference proteome</keyword>
<sequence>MASRLKFYRNGSTSYWTTMTTTSTSSEEDEVSPIKHTYEKFLVRRHSRSDESIKEEHMAYKRKG</sequence>
<gene>
    <name evidence="1" type="ORF">AYBTSS11_LOCUS31059</name>
</gene>
<evidence type="ECO:0000313" key="1">
    <source>
        <dbReference type="EMBL" id="CAJ1978856.1"/>
    </source>
</evidence>
<organism evidence="1 2">
    <name type="scientific">Sphenostylis stenocarpa</name>
    <dbReference type="NCBI Taxonomy" id="92480"/>
    <lineage>
        <taxon>Eukaryota</taxon>
        <taxon>Viridiplantae</taxon>
        <taxon>Streptophyta</taxon>
        <taxon>Embryophyta</taxon>
        <taxon>Tracheophyta</taxon>
        <taxon>Spermatophyta</taxon>
        <taxon>Magnoliopsida</taxon>
        <taxon>eudicotyledons</taxon>
        <taxon>Gunneridae</taxon>
        <taxon>Pentapetalae</taxon>
        <taxon>rosids</taxon>
        <taxon>fabids</taxon>
        <taxon>Fabales</taxon>
        <taxon>Fabaceae</taxon>
        <taxon>Papilionoideae</taxon>
        <taxon>50 kb inversion clade</taxon>
        <taxon>NPAAA clade</taxon>
        <taxon>indigoferoid/millettioid clade</taxon>
        <taxon>Phaseoleae</taxon>
        <taxon>Sphenostylis</taxon>
    </lineage>
</organism>
<feature type="non-terminal residue" evidence="1">
    <location>
        <position position="64"/>
    </location>
</feature>
<dbReference type="Gramene" id="rna-AYBTSS11_LOCUS31059">
    <property type="protein sequence ID" value="CAJ1978856.1"/>
    <property type="gene ID" value="gene-AYBTSS11_LOCUS31059"/>
</dbReference>
<evidence type="ECO:0000313" key="2">
    <source>
        <dbReference type="Proteomes" id="UP001189624"/>
    </source>
</evidence>
<accession>A0AA87B8N5</accession>
<dbReference type="Proteomes" id="UP001189624">
    <property type="component" value="Chromosome 11"/>
</dbReference>
<name>A0AA87B8N5_9FABA</name>
<proteinExistence type="predicted"/>
<dbReference type="EMBL" id="OY731408">
    <property type="protein sequence ID" value="CAJ1978856.1"/>
    <property type="molecule type" value="Genomic_DNA"/>
</dbReference>